<dbReference type="VEuPathDB" id="FungiDB:BO71DRAFT_489370"/>
<evidence type="ECO:0000313" key="6">
    <source>
        <dbReference type="Proteomes" id="UP000247810"/>
    </source>
</evidence>
<proteinExistence type="inferred from homology"/>
<keyword evidence="6" id="KW-1185">Reference proteome</keyword>
<sequence>MTGSNKVIAVYGATGNQGRALALSLLKSKQGFKVRAITRNPGSEKAQELASLGAEVVKADGWNEADMKAALAGVWGFWLNTHHHDPVVHVPGGPTDEDLGRKLVDISADAGVKVFIYSTCESPTEFSGGKTPVPGMDAKHRVELYARERKEFDSVIGAFPGWYFENFITPEYTKAFGGFPMFPDEEGIYTFTTPLVGGEGRVQTISVADDFGEMLHGMFLDPMRFKNQTIQCLGDAFTYEELVKEFTKVSGKPARYVPMESYEVMPTYGSTVLVELQQIYHWTQWNGGLFFGRPDDFDTCHNLKTEARKDKGLEPEPLTDLHKYFTEHFGQK</sequence>
<evidence type="ECO:0000256" key="2">
    <source>
        <dbReference type="ARBA" id="ARBA00022857"/>
    </source>
</evidence>
<gene>
    <name evidence="5" type="ORF">BO71DRAFT_489370</name>
</gene>
<dbReference type="InterPro" id="IPR051164">
    <property type="entry name" value="NmrA-like_oxidored"/>
</dbReference>
<evidence type="ECO:0000259" key="4">
    <source>
        <dbReference type="Pfam" id="PF05368"/>
    </source>
</evidence>
<accession>A0A319CQW2</accession>
<dbReference type="OrthoDB" id="300709at2759"/>
<protein>
    <submittedName>
        <fullName evidence="5">NmrA-like family protein</fullName>
    </submittedName>
</protein>
<dbReference type="PANTHER" id="PTHR42748:SF30">
    <property type="entry name" value="NMRA-LIKE DOMAIN-CONTAINING PROTEIN"/>
    <property type="match status" value="1"/>
</dbReference>
<dbReference type="Gene3D" id="3.90.25.10">
    <property type="entry name" value="UDP-galactose 4-epimerase, domain 1"/>
    <property type="match status" value="1"/>
</dbReference>
<dbReference type="SUPFAM" id="SSF51735">
    <property type="entry name" value="NAD(P)-binding Rossmann-fold domains"/>
    <property type="match status" value="1"/>
</dbReference>
<reference evidence="5 6" key="1">
    <citation type="submission" date="2018-02" db="EMBL/GenBank/DDBJ databases">
        <title>The genomes of Aspergillus section Nigri reveals drivers in fungal speciation.</title>
        <authorList>
            <consortium name="DOE Joint Genome Institute"/>
            <person name="Vesth T.C."/>
            <person name="Nybo J."/>
            <person name="Theobald S."/>
            <person name="Brandl J."/>
            <person name="Frisvad J.C."/>
            <person name="Nielsen K.F."/>
            <person name="Lyhne E.K."/>
            <person name="Kogle M.E."/>
            <person name="Kuo A."/>
            <person name="Riley R."/>
            <person name="Clum A."/>
            <person name="Nolan M."/>
            <person name="Lipzen A."/>
            <person name="Salamov A."/>
            <person name="Henrissat B."/>
            <person name="Wiebenga A."/>
            <person name="De vries R.P."/>
            <person name="Grigoriev I.V."/>
            <person name="Mortensen U.H."/>
            <person name="Andersen M.R."/>
            <person name="Baker S.E."/>
        </authorList>
    </citation>
    <scope>NUCLEOTIDE SEQUENCE [LARGE SCALE GENOMIC DNA]</scope>
    <source>
        <strain evidence="5 6">CBS 707.79</strain>
    </source>
</reference>
<dbReference type="PANTHER" id="PTHR42748">
    <property type="entry name" value="NITROGEN METABOLITE REPRESSION PROTEIN NMRA FAMILY MEMBER"/>
    <property type="match status" value="1"/>
</dbReference>
<organism evidence="5 6">
    <name type="scientific">Aspergillus ellipticus CBS 707.79</name>
    <dbReference type="NCBI Taxonomy" id="1448320"/>
    <lineage>
        <taxon>Eukaryota</taxon>
        <taxon>Fungi</taxon>
        <taxon>Dikarya</taxon>
        <taxon>Ascomycota</taxon>
        <taxon>Pezizomycotina</taxon>
        <taxon>Eurotiomycetes</taxon>
        <taxon>Eurotiomycetidae</taxon>
        <taxon>Eurotiales</taxon>
        <taxon>Aspergillaceae</taxon>
        <taxon>Aspergillus</taxon>
        <taxon>Aspergillus subgen. Circumdati</taxon>
    </lineage>
</organism>
<dbReference type="EMBL" id="KZ826189">
    <property type="protein sequence ID" value="PYH87686.1"/>
    <property type="molecule type" value="Genomic_DNA"/>
</dbReference>
<dbReference type="GO" id="GO:0016491">
    <property type="term" value="F:oxidoreductase activity"/>
    <property type="evidence" value="ECO:0007669"/>
    <property type="project" value="UniProtKB-KW"/>
</dbReference>
<feature type="domain" description="NmrA-like" evidence="4">
    <location>
        <begin position="5"/>
        <end position="283"/>
    </location>
</feature>
<dbReference type="CDD" id="cd05251">
    <property type="entry name" value="NmrA_like_SDR_a"/>
    <property type="match status" value="1"/>
</dbReference>
<comment type="similarity">
    <text evidence="1">Belongs to the NmrA-type oxidoreductase family.</text>
</comment>
<dbReference type="AlphaFoldDB" id="A0A319CQW2"/>
<keyword evidence="2" id="KW-0521">NADP</keyword>
<dbReference type="Gene3D" id="3.40.50.720">
    <property type="entry name" value="NAD(P)-binding Rossmann-like Domain"/>
    <property type="match status" value="1"/>
</dbReference>
<keyword evidence="3" id="KW-0560">Oxidoreductase</keyword>
<evidence type="ECO:0000256" key="1">
    <source>
        <dbReference type="ARBA" id="ARBA00006328"/>
    </source>
</evidence>
<dbReference type="STRING" id="1448320.A0A319CQW2"/>
<name>A0A319CQW2_9EURO</name>
<evidence type="ECO:0000256" key="3">
    <source>
        <dbReference type="ARBA" id="ARBA00023002"/>
    </source>
</evidence>
<dbReference type="Proteomes" id="UP000247810">
    <property type="component" value="Unassembled WGS sequence"/>
</dbReference>
<dbReference type="InterPro" id="IPR036291">
    <property type="entry name" value="NAD(P)-bd_dom_sf"/>
</dbReference>
<dbReference type="GO" id="GO:0005634">
    <property type="term" value="C:nucleus"/>
    <property type="evidence" value="ECO:0007669"/>
    <property type="project" value="TreeGrafter"/>
</dbReference>
<dbReference type="InterPro" id="IPR008030">
    <property type="entry name" value="NmrA-like"/>
</dbReference>
<dbReference type="Pfam" id="PF05368">
    <property type="entry name" value="NmrA"/>
    <property type="match status" value="1"/>
</dbReference>
<evidence type="ECO:0000313" key="5">
    <source>
        <dbReference type="EMBL" id="PYH87686.1"/>
    </source>
</evidence>